<dbReference type="RefSeq" id="WP_046501888.1">
    <property type="nucleotide sequence ID" value="NZ_LN831776.1"/>
</dbReference>
<evidence type="ECO:0000313" key="16">
    <source>
        <dbReference type="EMBL" id="CQR54150.1"/>
    </source>
</evidence>
<accession>A0A0E4CVG7</accession>
<dbReference type="Gene3D" id="1.20.1580.10">
    <property type="entry name" value="ABC transporter ATPase like domain"/>
    <property type="match status" value="2"/>
</dbReference>
<dbReference type="GO" id="GO:0016887">
    <property type="term" value="F:ATP hydrolysis activity"/>
    <property type="evidence" value="ECO:0007669"/>
    <property type="project" value="InterPro"/>
</dbReference>
<dbReference type="PANTHER" id="PTHR43152">
    <property type="entry name" value="UVRABC SYSTEM PROTEIN A"/>
    <property type="match status" value="1"/>
</dbReference>
<name>A0A0E4CVG7_9BACL</name>
<keyword evidence="10" id="KW-0234">DNA repair</keyword>
<evidence type="ECO:0000256" key="7">
    <source>
        <dbReference type="ARBA" id="ARBA00022840"/>
    </source>
</evidence>
<keyword evidence="9" id="KW-0238">DNA-binding</keyword>
<dbReference type="PROSITE" id="PS50893">
    <property type="entry name" value="ABC_TRANSPORTER_2"/>
    <property type="match status" value="1"/>
</dbReference>
<reference evidence="17" key="1">
    <citation type="submission" date="2015-03" db="EMBL/GenBank/DDBJ databases">
        <authorList>
            <person name="Wibberg D."/>
        </authorList>
    </citation>
    <scope>NUCLEOTIDE SEQUENCE [LARGE SCALE GENOMIC DNA]</scope>
</reference>
<evidence type="ECO:0000256" key="5">
    <source>
        <dbReference type="ARBA" id="ARBA00022763"/>
    </source>
</evidence>
<evidence type="ECO:0000256" key="13">
    <source>
        <dbReference type="ARBA" id="ARBA00042156"/>
    </source>
</evidence>
<evidence type="ECO:0000256" key="11">
    <source>
        <dbReference type="ARBA" id="ARBA00038000"/>
    </source>
</evidence>
<dbReference type="GO" id="GO:0005737">
    <property type="term" value="C:cytoplasm"/>
    <property type="evidence" value="ECO:0007669"/>
    <property type="project" value="UniProtKB-SubCell"/>
</dbReference>
<feature type="region of interest" description="Disordered" evidence="14">
    <location>
        <begin position="521"/>
        <end position="541"/>
    </location>
</feature>
<organism evidence="16 17">
    <name type="scientific">Paenibacillus riograndensis SBR5</name>
    <dbReference type="NCBI Taxonomy" id="1073571"/>
    <lineage>
        <taxon>Bacteria</taxon>
        <taxon>Bacillati</taxon>
        <taxon>Bacillota</taxon>
        <taxon>Bacilli</taxon>
        <taxon>Bacillales</taxon>
        <taxon>Paenibacillaceae</taxon>
        <taxon>Paenibacillus</taxon>
        <taxon>Paenibacillus sonchi group</taxon>
    </lineage>
</organism>
<evidence type="ECO:0000256" key="3">
    <source>
        <dbReference type="ARBA" id="ARBA00022737"/>
    </source>
</evidence>
<keyword evidence="8" id="KW-0267">Excision nuclease</keyword>
<dbReference type="HOGENOM" id="CLU_001370_2_1_9"/>
<dbReference type="SUPFAM" id="SSF52540">
    <property type="entry name" value="P-loop containing nucleoside triphosphate hydrolases"/>
    <property type="match status" value="2"/>
</dbReference>
<dbReference type="Proteomes" id="UP000033163">
    <property type="component" value="Chromosome I"/>
</dbReference>
<keyword evidence="4" id="KW-0547">Nucleotide-binding</keyword>
<keyword evidence="5" id="KW-0227">DNA damage</keyword>
<dbReference type="KEGG" id="pri:PRIO_1745"/>
<dbReference type="STRING" id="483937.AMQ84_29470"/>
<dbReference type="InterPro" id="IPR027417">
    <property type="entry name" value="P-loop_NTPase"/>
</dbReference>
<dbReference type="EMBL" id="LN831776">
    <property type="protein sequence ID" value="CQR54150.1"/>
    <property type="molecule type" value="Genomic_DNA"/>
</dbReference>
<dbReference type="PANTHER" id="PTHR43152:SF3">
    <property type="entry name" value="UVRABC SYSTEM PROTEIN A"/>
    <property type="match status" value="1"/>
</dbReference>
<keyword evidence="3" id="KW-0677">Repeat</keyword>
<keyword evidence="7" id="KW-0067">ATP-binding</keyword>
<protein>
    <recommendedName>
        <fullName evidence="12">UvrABC system protein A</fullName>
    </recommendedName>
    <alternativeName>
        <fullName evidence="13">Excinuclease ABC subunit A</fullName>
    </alternativeName>
</protein>
<evidence type="ECO:0000259" key="15">
    <source>
        <dbReference type="PROSITE" id="PS50893"/>
    </source>
</evidence>
<evidence type="ECO:0000256" key="14">
    <source>
        <dbReference type="SAM" id="MobiDB-lite"/>
    </source>
</evidence>
<evidence type="ECO:0000256" key="4">
    <source>
        <dbReference type="ARBA" id="ARBA00022741"/>
    </source>
</evidence>
<evidence type="ECO:0000256" key="6">
    <source>
        <dbReference type="ARBA" id="ARBA00022769"/>
    </source>
</evidence>
<dbReference type="GO" id="GO:0005524">
    <property type="term" value="F:ATP binding"/>
    <property type="evidence" value="ECO:0007669"/>
    <property type="project" value="UniProtKB-KW"/>
</dbReference>
<proteinExistence type="inferred from homology"/>
<comment type="similarity">
    <text evidence="11">Belongs to the ABC transporter superfamily. UvrA family.</text>
</comment>
<dbReference type="InterPro" id="IPR003439">
    <property type="entry name" value="ABC_transporter-like_ATP-bd"/>
</dbReference>
<dbReference type="GO" id="GO:0006281">
    <property type="term" value="P:DNA repair"/>
    <property type="evidence" value="ECO:0007669"/>
    <property type="project" value="UniProtKB-KW"/>
</dbReference>
<evidence type="ECO:0000256" key="1">
    <source>
        <dbReference type="ARBA" id="ARBA00004496"/>
    </source>
</evidence>
<sequence length="809" mass="89814">MKHIEVYNAKLHNLKNITTKIPKQQLIVVTGISGSGKSSFIFDTLHHEGQRLYLEALGISHDVLHYDSFDMIQGLSPTIAVQQRTVSNLNPRSVVGTATRLLNLMALIYVNEGVEKGSEQTEASLRGDVPGMFMFNSPHGSCPACSGRGTITEVNIAKILPPDSESIEAWHQFAYEFPQHKKEEKEYVTKRFANFIQFYNLAPETPVSELSGEARDVFMHYRPKRTQSKGNLIFYGVNVVIEEKLKKVNLQQFPDLHITRPCTRCHGYRLGEKALSVTLENKHIGQLCRMDVLGLTAFFQDYLDVRPHTAFVMHLIKEILGKLACMETVGLSYLNLYREIPSLSGGEIQRLHIMSHLSAKVDSIIYIFDEPTAGLHEVEKAKIIESFQSLKEQGNTVIVVEHDESVIRQAEYIIDFGPKAGEQGGTIVYQGDYARFLDSAESITAKYLLHKPMPPKEYTVAADASTPRLSIRNAQTNNLKNINVDIPLQSIVGICGLSGSGKSSLMIDTLIPKLQAALKARAPGNKRADEAETETETENDTVQASAEAELEGAGNIDGFVVVTQQLARRHENSIVATFLGVWEPVRHIFSTQEEAAAQQFTKGHFSFNSMGSCPMCNGYGHIKRWLSQLVFSEECPSCQGKRFKDEVLRVKYKQRSIADILAMSVTEAQAFFQDQPKISSLLTAIEEMGMGYIHLGQSLTTLSGGEVQRLKLARELGKSGKVNYLYILDEPTVGLSYYDAEKLLMILSKLVAGKHSVILIEHDPYVLSYCDYLIELGPGAGHKGGEIVATGTPEEVKKHAGSMIGPFLE</sequence>
<gene>
    <name evidence="16" type="ORF">PRIO_1745</name>
</gene>
<dbReference type="GO" id="GO:0004518">
    <property type="term" value="F:nuclease activity"/>
    <property type="evidence" value="ECO:0007669"/>
    <property type="project" value="UniProtKB-KW"/>
</dbReference>
<keyword evidence="2" id="KW-0963">Cytoplasm</keyword>
<evidence type="ECO:0000313" key="17">
    <source>
        <dbReference type="Proteomes" id="UP000033163"/>
    </source>
</evidence>
<dbReference type="PATRIC" id="fig|1073571.4.peg.1830"/>
<dbReference type="Gene3D" id="1.10.8.280">
    <property type="entry name" value="ABC transporter ATPase domain-like"/>
    <property type="match status" value="1"/>
</dbReference>
<keyword evidence="6" id="KW-0228">DNA excision</keyword>
<evidence type="ECO:0000256" key="9">
    <source>
        <dbReference type="ARBA" id="ARBA00023125"/>
    </source>
</evidence>
<evidence type="ECO:0000256" key="12">
    <source>
        <dbReference type="ARBA" id="ARBA00039316"/>
    </source>
</evidence>
<evidence type="ECO:0000256" key="10">
    <source>
        <dbReference type="ARBA" id="ARBA00023204"/>
    </source>
</evidence>
<evidence type="ECO:0000256" key="2">
    <source>
        <dbReference type="ARBA" id="ARBA00022490"/>
    </source>
</evidence>
<dbReference type="Gene3D" id="3.40.50.300">
    <property type="entry name" value="P-loop containing nucleotide triphosphate hydrolases"/>
    <property type="match status" value="2"/>
</dbReference>
<dbReference type="AlphaFoldDB" id="A0A0E4CVG7"/>
<feature type="domain" description="ABC transporter" evidence="15">
    <location>
        <begin position="464"/>
        <end position="803"/>
    </location>
</feature>
<evidence type="ECO:0000256" key="8">
    <source>
        <dbReference type="ARBA" id="ARBA00022881"/>
    </source>
</evidence>
<dbReference type="GO" id="GO:0003677">
    <property type="term" value="F:DNA binding"/>
    <property type="evidence" value="ECO:0007669"/>
    <property type="project" value="UniProtKB-KW"/>
</dbReference>
<comment type="subcellular location">
    <subcellularLocation>
        <location evidence="1">Cytoplasm</location>
    </subcellularLocation>
</comment>